<dbReference type="PANTHER" id="PTHR23026">
    <property type="entry name" value="NADPH NITROREDUCTASE"/>
    <property type="match status" value="1"/>
</dbReference>
<evidence type="ECO:0000313" key="3">
    <source>
        <dbReference type="EMBL" id="QDG51064.1"/>
    </source>
</evidence>
<keyword evidence="4" id="KW-1185">Reference proteome</keyword>
<organism evidence="3 4">
    <name type="scientific">Persicimonas caeni</name>
    <dbReference type="NCBI Taxonomy" id="2292766"/>
    <lineage>
        <taxon>Bacteria</taxon>
        <taxon>Deltaproteobacteria</taxon>
        <taxon>Bradymonadales</taxon>
        <taxon>Bradymonadaceae</taxon>
        <taxon>Persicimonas</taxon>
    </lineage>
</organism>
<accession>A0A4Y6PRU0</accession>
<dbReference type="Pfam" id="PF00881">
    <property type="entry name" value="Nitroreductase"/>
    <property type="match status" value="1"/>
</dbReference>
<feature type="region of interest" description="Disordered" evidence="1">
    <location>
        <begin position="1"/>
        <end position="23"/>
    </location>
</feature>
<dbReference type="EMBL" id="CP041186">
    <property type="protein sequence ID" value="QDG51064.1"/>
    <property type="molecule type" value="Genomic_DNA"/>
</dbReference>
<reference evidence="3 4" key="1">
    <citation type="submission" date="2019-06" db="EMBL/GenBank/DDBJ databases">
        <title>Persicimonas caeni gen. nov., sp. nov., a predatory bacterium isolated from solar saltern.</title>
        <authorList>
            <person name="Wang S."/>
        </authorList>
    </citation>
    <scope>NUCLEOTIDE SEQUENCE [LARGE SCALE GENOMIC DNA]</scope>
    <source>
        <strain evidence="3 4">YN101</strain>
    </source>
</reference>
<dbReference type="PANTHER" id="PTHR23026:SF100">
    <property type="entry name" value="NITROREDUCTASE"/>
    <property type="match status" value="1"/>
</dbReference>
<accession>A0A5B8Y2S5</accession>
<dbReference type="InterPro" id="IPR029479">
    <property type="entry name" value="Nitroreductase"/>
</dbReference>
<dbReference type="AlphaFoldDB" id="A0A4Y6PRU0"/>
<sequence length="206" mass="22982">MSTAKKHPKAPTPPSSKLAATDHPVHDLIARRFSPRAFANKPIDDATLRSIFEAARWAPSAFNAQPWSFIVARREDETAFEKASSMLMDGNKRWATEAAALVLVMAQTHDPETGRNYSHGRHDVGLATGFLLLQALDHDVYAHPMAGIHRDKIAEAYGIPEHFEPITALALGYLGEPADLPDDLEERERAPRSRRPQDDFVHMGEW</sequence>
<evidence type="ECO:0000313" key="4">
    <source>
        <dbReference type="Proteomes" id="UP000315995"/>
    </source>
</evidence>
<dbReference type="Proteomes" id="UP000315995">
    <property type="component" value="Chromosome"/>
</dbReference>
<feature type="compositionally biased region" description="Basic and acidic residues" evidence="1">
    <location>
        <begin position="186"/>
        <end position="206"/>
    </location>
</feature>
<dbReference type="Gene3D" id="3.40.109.10">
    <property type="entry name" value="NADH Oxidase"/>
    <property type="match status" value="1"/>
</dbReference>
<evidence type="ECO:0000259" key="2">
    <source>
        <dbReference type="Pfam" id="PF00881"/>
    </source>
</evidence>
<gene>
    <name evidence="3" type="ORF">FIV42_10060</name>
</gene>
<proteinExistence type="predicted"/>
<feature type="region of interest" description="Disordered" evidence="1">
    <location>
        <begin position="180"/>
        <end position="206"/>
    </location>
</feature>
<dbReference type="InterPro" id="IPR000415">
    <property type="entry name" value="Nitroreductase-like"/>
</dbReference>
<dbReference type="OrthoDB" id="9802510at2"/>
<name>A0A4Y6PRU0_PERCE</name>
<dbReference type="RefSeq" id="WP_141197551.1">
    <property type="nucleotide sequence ID" value="NZ_CP041186.1"/>
</dbReference>
<dbReference type="SUPFAM" id="SSF55469">
    <property type="entry name" value="FMN-dependent nitroreductase-like"/>
    <property type="match status" value="1"/>
</dbReference>
<dbReference type="InterPro" id="IPR050627">
    <property type="entry name" value="Nitroreductase/BluB"/>
</dbReference>
<protein>
    <submittedName>
        <fullName evidence="3">Nitroreductase</fullName>
    </submittedName>
</protein>
<dbReference type="GO" id="GO:0016491">
    <property type="term" value="F:oxidoreductase activity"/>
    <property type="evidence" value="ECO:0007669"/>
    <property type="project" value="InterPro"/>
</dbReference>
<evidence type="ECO:0000256" key="1">
    <source>
        <dbReference type="SAM" id="MobiDB-lite"/>
    </source>
</evidence>
<feature type="domain" description="Nitroreductase" evidence="2">
    <location>
        <begin position="29"/>
        <end position="173"/>
    </location>
</feature>
<dbReference type="CDD" id="cd02138">
    <property type="entry name" value="TdsD-like"/>
    <property type="match status" value="1"/>
</dbReference>